<feature type="transmembrane region" description="Helical" evidence="1">
    <location>
        <begin position="12"/>
        <end position="33"/>
    </location>
</feature>
<evidence type="ECO:0000256" key="1">
    <source>
        <dbReference type="SAM" id="Phobius"/>
    </source>
</evidence>
<keyword evidence="3" id="KW-1185">Reference proteome</keyword>
<keyword evidence="1" id="KW-0472">Membrane</keyword>
<dbReference type="PANTHER" id="PTHR30441:SF8">
    <property type="entry name" value="DUF748 DOMAIN-CONTAINING PROTEIN"/>
    <property type="match status" value="1"/>
</dbReference>
<comment type="caution">
    <text evidence="2">The sequence shown here is derived from an EMBL/GenBank/DDBJ whole genome shotgun (WGS) entry which is preliminary data.</text>
</comment>
<organism evidence="2 3">
    <name type="scientific">Paraherbaspirillum soli</name>
    <dbReference type="NCBI Taxonomy" id="631222"/>
    <lineage>
        <taxon>Bacteria</taxon>
        <taxon>Pseudomonadati</taxon>
        <taxon>Pseudomonadota</taxon>
        <taxon>Betaproteobacteria</taxon>
        <taxon>Burkholderiales</taxon>
        <taxon>Oxalobacteraceae</taxon>
        <taxon>Paraherbaspirillum</taxon>
    </lineage>
</organism>
<reference evidence="3" key="1">
    <citation type="journal article" date="2019" name="Int. J. Syst. Evol. Microbiol.">
        <title>The Global Catalogue of Microorganisms (GCM) 10K type strain sequencing project: providing services to taxonomists for standard genome sequencing and annotation.</title>
        <authorList>
            <consortium name="The Broad Institute Genomics Platform"/>
            <consortium name="The Broad Institute Genome Sequencing Center for Infectious Disease"/>
            <person name="Wu L."/>
            <person name="Ma J."/>
        </authorList>
    </citation>
    <scope>NUCLEOTIDE SEQUENCE [LARGE SCALE GENOMIC DNA]</scope>
    <source>
        <strain evidence="3">JCM 17066</strain>
    </source>
</reference>
<dbReference type="InterPro" id="IPR052894">
    <property type="entry name" value="AsmA-related"/>
</dbReference>
<dbReference type="InterPro" id="IPR036737">
    <property type="entry name" value="OmpA-like_sf"/>
</dbReference>
<sequence length="1211" mass="128659">MAHVPRPSWLPRALRWTGISIAVLLGLALISWLSVPPLAKRLAEGQIETQIGRKATIGKIDFNPFTITLTASDFTLYEQDKSTPAFSAKSLRVNASLASVFKLAPVLNEAKLVSPSLHIVRTSAEGIGRYNFSDVIERILAMPKSEKPAQFSVANIQLENGTIKFDDKVTGKQVNIETLNIGLPFVSNFPSAVDTFVQPQLSAKINGSPFDLKGRTKPFSGSKETSLAFDIDKLDVASYVAFSPVQLPLTIQSSKLSTKLDLSFARNKDVPEVILSGTVNLDDVALVDKSAAPLFKAKAIGAKIRKLNVLTGSAALDQIELQAPEVWASLNANRTLNWATLNPPATAPASATNAANKINRPAPELTLAQLSIHNGVVNWSDAANASPPANLQVKHIMLDVKQLSLATNAKPAAVTLSTGTEGDQHIQFSGQISPAKAAVTGQVSIDGLSLAHYQPYLNGSLAADLSGQLSLKTQIAVEGQRVQLNQLDAALDDLKVAAKSSANGSIGASKIRLENADLNTETHTFNAAALRLTGIQGDVRRDAQGKINLQQFVAGSGKSDKTSDGSATKSAPAWVANINQIAVADSALSYSDNSVKPAVAVRADAFNLTVDNVSSALDKPIKIALQTNLNKSGKLAISGSAAPQLKSIDLALDAQNLPVAALQPYFTDLLNVTLTTGQATAKGKLLLIPPIGQQAFASNYSGMLRLTNFRMLDKDSIGEFLRWKTLDISGIDARIGGARQNVTLGKISLDDFFARAILSEAGKLNLQNIVVSKTAATPAPPAPAVPPQKTAQVTAAGTTTVAPITPAAPKANAPVIKIGQIVLKGGNINYTDNFVKPHYTANLTGMGGTIGAIASDQPQPAAIDLNGKIDNDAPVTISGSLNPLFKPMFLDIKASANDVELPGLTPYATKYAGYAIEKGKLSMDVSYHVENDKLIAQNNLRIDQLTFGDKIDSPTATKLPVLLAVALLKDRNGQININLPISGTLSDPDFSIGGIIGRIFVNLIVKAVTSPFALISSAFGGGGSDELGYAEFNPGSATLTAASQSKLDTIAKALIERPALKMDITGRVDPQSDTDGVRQESLSRKLKALKLKDALSQGQELQWEEITLTDAEKTQYLEKVYKSEKFDKPRNALGFAKSLPAAEMEKLIIANTPVTQDALQALAEQRAEAVRNYLESKGHIPLERIFLIAPKLNADGIKDKGQPNRADFSLK</sequence>
<evidence type="ECO:0000313" key="2">
    <source>
        <dbReference type="EMBL" id="MFC5472733.1"/>
    </source>
</evidence>
<dbReference type="InterPro" id="IPR008023">
    <property type="entry name" value="DUF748"/>
</dbReference>
<keyword evidence="1" id="KW-0812">Transmembrane</keyword>
<name>A0ABW0M6X3_9BURK</name>
<protein>
    <submittedName>
        <fullName evidence="2">DUF748 domain-containing protein</fullName>
    </submittedName>
</protein>
<accession>A0ABW0M6X3</accession>
<dbReference type="EMBL" id="JBHSMT010000005">
    <property type="protein sequence ID" value="MFC5472733.1"/>
    <property type="molecule type" value="Genomic_DNA"/>
</dbReference>
<dbReference type="PANTHER" id="PTHR30441">
    <property type="entry name" value="DUF748 DOMAIN-CONTAINING PROTEIN"/>
    <property type="match status" value="1"/>
</dbReference>
<dbReference type="RefSeq" id="WP_378994445.1">
    <property type="nucleotide sequence ID" value="NZ_JBHSMT010000005.1"/>
</dbReference>
<gene>
    <name evidence="2" type="ORF">ACFPM8_02055</name>
</gene>
<dbReference type="Pfam" id="PF05359">
    <property type="entry name" value="DUF748"/>
    <property type="match status" value="2"/>
</dbReference>
<evidence type="ECO:0000313" key="3">
    <source>
        <dbReference type="Proteomes" id="UP001596045"/>
    </source>
</evidence>
<dbReference type="Proteomes" id="UP001596045">
    <property type="component" value="Unassembled WGS sequence"/>
</dbReference>
<keyword evidence="1" id="KW-1133">Transmembrane helix</keyword>
<proteinExistence type="predicted"/>
<dbReference type="Gene3D" id="3.30.1330.60">
    <property type="entry name" value="OmpA-like domain"/>
    <property type="match status" value="1"/>
</dbReference>